<keyword evidence="5" id="KW-1185">Reference proteome</keyword>
<dbReference type="InterPro" id="IPR012348">
    <property type="entry name" value="RNR-like"/>
</dbReference>
<dbReference type="EMBL" id="JH651384">
    <property type="protein sequence ID" value="EIJ36739.1"/>
    <property type="molecule type" value="Genomic_DNA"/>
</dbReference>
<evidence type="ECO:0000313" key="4">
    <source>
        <dbReference type="EMBL" id="EIJ36739.1"/>
    </source>
</evidence>
<dbReference type="InterPro" id="IPR009078">
    <property type="entry name" value="Ferritin-like_SF"/>
</dbReference>
<evidence type="ECO:0000256" key="2">
    <source>
        <dbReference type="ARBA" id="ARBA00023033"/>
    </source>
</evidence>
<dbReference type="RefSeq" id="WP_002710607.1">
    <property type="nucleotide sequence ID" value="NZ_JH651384.1"/>
</dbReference>
<reference evidence="5" key="1">
    <citation type="journal article" date="2011" name="Stand. Genomic Sci.">
        <title>Genome sequence of the filamentous, gliding Thiothrix nivea neotype strain (JP2(T)).</title>
        <authorList>
            <person name="Lapidus A."/>
            <person name="Nolan M."/>
            <person name="Lucas S."/>
            <person name="Glavina Del Rio T."/>
            <person name="Tice H."/>
            <person name="Cheng J.F."/>
            <person name="Tapia R."/>
            <person name="Han C."/>
            <person name="Goodwin L."/>
            <person name="Pitluck S."/>
            <person name="Liolios K."/>
            <person name="Pagani I."/>
            <person name="Ivanova N."/>
            <person name="Huntemann M."/>
            <person name="Mavromatis K."/>
            <person name="Mikhailova N."/>
            <person name="Pati A."/>
            <person name="Chen A."/>
            <person name="Palaniappan K."/>
            <person name="Land M."/>
            <person name="Brambilla E.M."/>
            <person name="Rohde M."/>
            <person name="Abt B."/>
            <person name="Verbarg S."/>
            <person name="Goker M."/>
            <person name="Bristow J."/>
            <person name="Eisen J.A."/>
            <person name="Markowitz V."/>
            <person name="Hugenholtz P."/>
            <person name="Kyrpides N.C."/>
            <person name="Klenk H.P."/>
            <person name="Woyke T."/>
        </authorList>
    </citation>
    <scope>NUCLEOTIDE SEQUENCE [LARGE SCALE GENOMIC DNA]</scope>
    <source>
        <strain evidence="5">ATCC 35100 / DSM 5205 / JP2</strain>
    </source>
</reference>
<dbReference type="InterPro" id="IPR007029">
    <property type="entry name" value="YHS_dom"/>
</dbReference>
<dbReference type="AlphaFoldDB" id="A0A656HN25"/>
<protein>
    <submittedName>
        <fullName evidence="4">Toluene 4-monooxygenase protein A</fullName>
        <ecNumber evidence="4">1.14.13.-</ecNumber>
    </submittedName>
</protein>
<dbReference type="GO" id="GO:0004497">
    <property type="term" value="F:monooxygenase activity"/>
    <property type="evidence" value="ECO:0007669"/>
    <property type="project" value="UniProtKB-KW"/>
</dbReference>
<dbReference type="InterPro" id="IPR003430">
    <property type="entry name" value="Phenol_Hydrox"/>
</dbReference>
<name>A0A656HN25_THINJ</name>
<accession>A0A656HN25</accession>
<dbReference type="EC" id="1.14.13.-" evidence="4"/>
<feature type="domain" description="YHS" evidence="3">
    <location>
        <begin position="413"/>
        <end position="447"/>
    </location>
</feature>
<gene>
    <name evidence="4" type="ORF">Thini_4255</name>
</gene>
<sequence>MAVLNRMDWYDLARSTNWTPTYVTEDELFPPPLSGDFGLPLSAWESYDEPYKQTYPEYVKVQREKDAGAYSVKAALERSRIFENADPGWKSVMKAHYGAVARAEYAASSAEARMMRFSKAPGMRNMATLGCMDEIRHGQMQLYFPHEHIAKDRQMDWAFKAYDTNEWAMIAARHFFDDIMMTRDAISVSIMLTFSFETGFTNMQFLGLAADAAEAGDHTFANLISSIQTDESRHAQIGGPALKILIENGKKAEAQQRVDIAVWTAWKLFSVLTGPIMDYYTPLEHRKQSFKEFMEEWIVAQFERALTDMGLDLPWYWDIFLNDLSQTHHGMHMGSYFWRPTIWWNPAAGVTPEERDWLEEKYPGWNDTWGQCWDVIIDNVVDGNMAKAYPETLPYVCNMCQLPILGTPGKGWNVKDYPLEYNGRLYHFGSEVDRWIFQQEPERYAGHLSLVDRFLAGMIQPMNLEGALAYMNIAPGECGDDAHNYAWAEVYRALRAAKKAG</sequence>
<proteinExistence type="predicted"/>
<evidence type="ECO:0000313" key="5">
    <source>
        <dbReference type="Proteomes" id="UP000005317"/>
    </source>
</evidence>
<dbReference type="Proteomes" id="UP000005317">
    <property type="component" value="Unassembled WGS sequence"/>
</dbReference>
<dbReference type="OrthoDB" id="8521924at2"/>
<dbReference type="Gene3D" id="1.10.620.20">
    <property type="entry name" value="Ribonucleotide Reductase, subunit A"/>
    <property type="match status" value="1"/>
</dbReference>
<keyword evidence="2 4" id="KW-0503">Monooxygenase</keyword>
<evidence type="ECO:0000259" key="3">
    <source>
        <dbReference type="Pfam" id="PF04945"/>
    </source>
</evidence>
<dbReference type="Pfam" id="PF02332">
    <property type="entry name" value="Phenol_Hydrox"/>
    <property type="match status" value="1"/>
</dbReference>
<dbReference type="SUPFAM" id="SSF47240">
    <property type="entry name" value="Ferritin-like"/>
    <property type="match status" value="1"/>
</dbReference>
<evidence type="ECO:0000256" key="1">
    <source>
        <dbReference type="ARBA" id="ARBA00023002"/>
    </source>
</evidence>
<dbReference type="Pfam" id="PF04945">
    <property type="entry name" value="YHS"/>
    <property type="match status" value="1"/>
</dbReference>
<organism evidence="4 5">
    <name type="scientific">Thiothrix nivea (strain ATCC 35100 / DSM 5205 / JP2)</name>
    <dbReference type="NCBI Taxonomy" id="870187"/>
    <lineage>
        <taxon>Bacteria</taxon>
        <taxon>Pseudomonadati</taxon>
        <taxon>Pseudomonadota</taxon>
        <taxon>Gammaproteobacteria</taxon>
        <taxon>Thiotrichales</taxon>
        <taxon>Thiotrichaceae</taxon>
        <taxon>Thiothrix</taxon>
    </lineage>
</organism>
<keyword evidence="1 4" id="KW-0560">Oxidoreductase</keyword>